<feature type="region of interest" description="Disordered" evidence="1">
    <location>
        <begin position="1"/>
        <end position="49"/>
    </location>
</feature>
<feature type="compositionally biased region" description="Basic and acidic residues" evidence="1">
    <location>
        <begin position="258"/>
        <end position="273"/>
    </location>
</feature>
<name>A0A1L0C374_9ASCO</name>
<keyword evidence="3" id="KW-1185">Reference proteome</keyword>
<gene>
    <name evidence="2" type="ORF">SAMEA4029010_CIC11G00000003358</name>
</gene>
<feature type="region of interest" description="Disordered" evidence="1">
    <location>
        <begin position="164"/>
        <end position="324"/>
    </location>
</feature>
<evidence type="ECO:0000313" key="2">
    <source>
        <dbReference type="EMBL" id="SGZ58031.1"/>
    </source>
</evidence>
<organism evidence="2 3">
    <name type="scientific">Sungouiella intermedia</name>
    <dbReference type="NCBI Taxonomy" id="45354"/>
    <lineage>
        <taxon>Eukaryota</taxon>
        <taxon>Fungi</taxon>
        <taxon>Dikarya</taxon>
        <taxon>Ascomycota</taxon>
        <taxon>Saccharomycotina</taxon>
        <taxon>Pichiomycetes</taxon>
        <taxon>Metschnikowiaceae</taxon>
        <taxon>Sungouiella</taxon>
    </lineage>
</organism>
<dbReference type="AlphaFoldDB" id="A0A1L0C374"/>
<dbReference type="Proteomes" id="UP000182334">
    <property type="component" value="Chromosome VII"/>
</dbReference>
<reference evidence="2 3" key="1">
    <citation type="submission" date="2016-10" db="EMBL/GenBank/DDBJ databases">
        <authorList>
            <person name="de Groot N.N."/>
        </authorList>
    </citation>
    <scope>NUCLEOTIDE SEQUENCE [LARGE SCALE GENOMIC DNA]</scope>
    <source>
        <strain evidence="2 3">CBS 141442</strain>
    </source>
</reference>
<feature type="compositionally biased region" description="Polar residues" evidence="1">
    <location>
        <begin position="29"/>
        <end position="41"/>
    </location>
</feature>
<dbReference type="STRING" id="45354.A0A1L0C374"/>
<feature type="compositionally biased region" description="Basic and acidic residues" evidence="1">
    <location>
        <begin position="292"/>
        <end position="307"/>
    </location>
</feature>
<evidence type="ECO:0000256" key="1">
    <source>
        <dbReference type="SAM" id="MobiDB-lite"/>
    </source>
</evidence>
<sequence length="324" mass="36271">MFPSCPSKEKTESYATPESSDIDGAAHSGETTPEFSQSQHFSPPRYHRRESSVSDFGYHIPPPPFFNGACPFAKFGVAPPPFPPPPPHWHQMNPHDPFFQEFQAHHPRKPSLLRKVLVVCMAISAAFAFFQLGRGYEMFSDNMGMMSDSWDDFDHEDSLREYHGGHHGGHHGYHHGYHHGDHNGDHNGDHHPWKDCPDGDYPPPPPSNGAEPELGNVRPGKQGEKDEEFEDPGHYPEQAEEEHFEVESSYHSGMSSGGDHEFKSEEDHEKDNESQDEPQVAGNESEEVGESDAVKDVKEESSNEAMKDLASNIKEGAKKAFGLY</sequence>
<feature type="compositionally biased region" description="Basic residues" evidence="1">
    <location>
        <begin position="165"/>
        <end position="177"/>
    </location>
</feature>
<feature type="compositionally biased region" description="Basic and acidic residues" evidence="1">
    <location>
        <begin position="178"/>
        <end position="197"/>
    </location>
</feature>
<proteinExistence type="predicted"/>
<evidence type="ECO:0000313" key="3">
    <source>
        <dbReference type="Proteomes" id="UP000182334"/>
    </source>
</evidence>
<accession>A0A1L0C374</accession>
<dbReference type="EMBL" id="LT635762">
    <property type="protein sequence ID" value="SGZ58031.1"/>
    <property type="molecule type" value="Genomic_DNA"/>
</dbReference>
<protein>
    <submittedName>
        <fullName evidence="2">CIC11C00000003358</fullName>
    </submittedName>
</protein>